<dbReference type="GO" id="GO:0008202">
    <property type="term" value="P:steroid metabolic process"/>
    <property type="evidence" value="ECO:0007669"/>
    <property type="project" value="TreeGrafter"/>
</dbReference>
<dbReference type="SUPFAM" id="SSF51735">
    <property type="entry name" value="NAD(P)-binding Rossmann-fold domains"/>
    <property type="match status" value="1"/>
</dbReference>
<dbReference type="OMA" id="NAGITAW"/>
<dbReference type="GeneTree" id="ENSGT00940000164908"/>
<dbReference type="Proteomes" id="UP000008672">
    <property type="component" value="Unassembled WGS sequence"/>
</dbReference>
<comment type="similarity">
    <text evidence="1">Belongs to the short-chain dehydrogenases/reductases (SDR) family.</text>
</comment>
<accession>H2ZZ09</accession>
<evidence type="ECO:0000313" key="5">
    <source>
        <dbReference type="Proteomes" id="UP000008672"/>
    </source>
</evidence>
<dbReference type="GO" id="GO:0016491">
    <property type="term" value="F:oxidoreductase activity"/>
    <property type="evidence" value="ECO:0007669"/>
    <property type="project" value="UniProtKB-KW"/>
</dbReference>
<sequence>MHAASTVFSSLLLAAAFYLHGLALATCLGSLLSLLWLRRKEPTGLLGPRDRAVLVTGCDSGFGYLLARRLDQLGCRVFATCLFPEGDGARRLRQLCSGRLRIVKCDVTRDEDVRELQKVVTEHTAETGLWGLVNNAGITAWGEVEWNHIQSYQRVADVNLFGSIRTTLAFIPLVRKSKGRMVFISSITAAIPTQCNSMYSITKRGLEAFCDCLRIEMKKFGIEVSVIQPGNFSSATGILQEENVEDIWNRFSEDVKNVYSKEYVQTYINSINQKKMEKVARDPESVVNAVVEALMTPNPKAQYLVASVPEKLMHLLCTYFPISFLVSLLLFCKSEKKRKHLIASK</sequence>
<dbReference type="EMBL" id="AFYH01250807">
    <property type="status" value="NOT_ANNOTATED_CDS"/>
    <property type="molecule type" value="Genomic_DNA"/>
</dbReference>
<keyword evidence="2" id="KW-0560">Oxidoreductase</keyword>
<dbReference type="Ensembl" id="ENSLACT00000002651.2">
    <property type="protein sequence ID" value="ENSLACP00000002630.2"/>
    <property type="gene ID" value="ENSLACG00000002352.2"/>
</dbReference>
<proteinExistence type="inferred from homology"/>
<dbReference type="Gene3D" id="3.40.50.720">
    <property type="entry name" value="NAD(P)-binding Rossmann-like Domain"/>
    <property type="match status" value="1"/>
</dbReference>
<protein>
    <submittedName>
        <fullName evidence="4">Uncharacterized protein</fullName>
    </submittedName>
</protein>
<feature type="transmembrane region" description="Helical" evidence="3">
    <location>
        <begin position="312"/>
        <end position="332"/>
    </location>
</feature>
<evidence type="ECO:0000256" key="2">
    <source>
        <dbReference type="ARBA" id="ARBA00023002"/>
    </source>
</evidence>
<dbReference type="PROSITE" id="PS00061">
    <property type="entry name" value="ADH_SHORT"/>
    <property type="match status" value="1"/>
</dbReference>
<dbReference type="AlphaFoldDB" id="H2ZZ09"/>
<gene>
    <name evidence="4" type="primary">LOC102362649</name>
</gene>
<dbReference type="EMBL" id="AFYH01250805">
    <property type="status" value="NOT_ANNOTATED_CDS"/>
    <property type="molecule type" value="Genomic_DNA"/>
</dbReference>
<organism evidence="4 5">
    <name type="scientific">Latimeria chalumnae</name>
    <name type="common">Coelacanth</name>
    <dbReference type="NCBI Taxonomy" id="7897"/>
    <lineage>
        <taxon>Eukaryota</taxon>
        <taxon>Metazoa</taxon>
        <taxon>Chordata</taxon>
        <taxon>Craniata</taxon>
        <taxon>Vertebrata</taxon>
        <taxon>Euteleostomi</taxon>
        <taxon>Coelacanthiformes</taxon>
        <taxon>Coelacanthidae</taxon>
        <taxon>Latimeria</taxon>
    </lineage>
</organism>
<dbReference type="Pfam" id="PF00106">
    <property type="entry name" value="adh_short"/>
    <property type="match status" value="1"/>
</dbReference>
<dbReference type="OrthoDB" id="2102561at2759"/>
<keyword evidence="3" id="KW-1133">Transmembrane helix</keyword>
<dbReference type="InterPro" id="IPR002347">
    <property type="entry name" value="SDR_fam"/>
</dbReference>
<dbReference type="PANTHER" id="PTHR43313:SF43">
    <property type="entry name" value="D-BETA-HYDROXYBUTYRATE DEHYDROGENASE, MITOCHONDRIAL"/>
    <property type="match status" value="1"/>
</dbReference>
<evidence type="ECO:0000256" key="1">
    <source>
        <dbReference type="ARBA" id="ARBA00006484"/>
    </source>
</evidence>
<keyword evidence="3" id="KW-0472">Membrane</keyword>
<reference evidence="4" key="2">
    <citation type="submission" date="2025-08" db="UniProtKB">
        <authorList>
            <consortium name="Ensembl"/>
        </authorList>
    </citation>
    <scope>IDENTIFICATION</scope>
</reference>
<dbReference type="EMBL" id="AFYH01250806">
    <property type="status" value="NOT_ANNOTATED_CDS"/>
    <property type="molecule type" value="Genomic_DNA"/>
</dbReference>
<evidence type="ECO:0000256" key="3">
    <source>
        <dbReference type="SAM" id="Phobius"/>
    </source>
</evidence>
<dbReference type="KEGG" id="lcm:102362649"/>
<dbReference type="PRINTS" id="PR00081">
    <property type="entry name" value="GDHRDH"/>
</dbReference>
<keyword evidence="5" id="KW-1185">Reference proteome</keyword>
<dbReference type="RefSeq" id="XP_006013055.1">
    <property type="nucleotide sequence ID" value="XM_006012993.2"/>
</dbReference>
<dbReference type="InterPro" id="IPR020904">
    <property type="entry name" value="Sc_DH/Rdtase_CS"/>
</dbReference>
<dbReference type="STRING" id="7897.ENSLACP00000002630"/>
<dbReference type="HOGENOM" id="CLU_010194_2_0_1"/>
<dbReference type="InterPro" id="IPR036291">
    <property type="entry name" value="NAD(P)-bd_dom_sf"/>
</dbReference>
<evidence type="ECO:0000313" key="4">
    <source>
        <dbReference type="Ensembl" id="ENSLACP00000002630.2"/>
    </source>
</evidence>
<reference evidence="5" key="1">
    <citation type="submission" date="2011-08" db="EMBL/GenBank/DDBJ databases">
        <title>The draft genome of Latimeria chalumnae.</title>
        <authorList>
            <person name="Di Palma F."/>
            <person name="Alfoldi J."/>
            <person name="Johnson J."/>
            <person name="Berlin A."/>
            <person name="Gnerre S."/>
            <person name="Jaffe D."/>
            <person name="MacCallum I."/>
            <person name="Young S."/>
            <person name="Walker B.J."/>
            <person name="Lander E."/>
            <person name="Lindblad-Toh K."/>
        </authorList>
    </citation>
    <scope>NUCLEOTIDE SEQUENCE [LARGE SCALE GENOMIC DNA]</scope>
    <source>
        <strain evidence="5">Wild caught</strain>
    </source>
</reference>
<reference evidence="4" key="3">
    <citation type="submission" date="2025-09" db="UniProtKB">
        <authorList>
            <consortium name="Ensembl"/>
        </authorList>
    </citation>
    <scope>IDENTIFICATION</scope>
</reference>
<keyword evidence="3" id="KW-0812">Transmembrane</keyword>
<dbReference type="InParanoid" id="H2ZZ09"/>
<dbReference type="PANTHER" id="PTHR43313">
    <property type="entry name" value="SHORT-CHAIN DEHYDROGENASE/REDUCTASE FAMILY 9C"/>
    <property type="match status" value="1"/>
</dbReference>
<dbReference type="eggNOG" id="KOG1610">
    <property type="taxonomic scope" value="Eukaryota"/>
</dbReference>
<dbReference type="GeneID" id="102362649"/>
<name>H2ZZ09_LATCH</name>